<proteinExistence type="predicted"/>
<accession>A0A5E4M358</accession>
<dbReference type="Proteomes" id="UP000325440">
    <property type="component" value="Unassembled WGS sequence"/>
</dbReference>
<name>A0A5E4M358_9HEMI</name>
<feature type="compositionally biased region" description="Acidic residues" evidence="1">
    <location>
        <begin position="219"/>
        <end position="239"/>
    </location>
</feature>
<feature type="compositionally biased region" description="Low complexity" evidence="1">
    <location>
        <begin position="490"/>
        <end position="502"/>
    </location>
</feature>
<feature type="compositionally biased region" description="Basic and acidic residues" evidence="1">
    <location>
        <begin position="638"/>
        <end position="659"/>
    </location>
</feature>
<feature type="compositionally biased region" description="Low complexity" evidence="1">
    <location>
        <begin position="121"/>
        <end position="138"/>
    </location>
</feature>
<feature type="compositionally biased region" description="Acidic residues" evidence="1">
    <location>
        <begin position="440"/>
        <end position="454"/>
    </location>
</feature>
<evidence type="ECO:0000313" key="3">
    <source>
        <dbReference type="Proteomes" id="UP000325440"/>
    </source>
</evidence>
<dbReference type="OrthoDB" id="6624542at2759"/>
<feature type="region of interest" description="Disordered" evidence="1">
    <location>
        <begin position="425"/>
        <end position="539"/>
    </location>
</feature>
<feature type="compositionally biased region" description="Basic and acidic residues" evidence="1">
    <location>
        <begin position="616"/>
        <end position="628"/>
    </location>
</feature>
<protein>
    <submittedName>
        <fullName evidence="2">Uncharacterized protein</fullName>
    </submittedName>
</protein>
<feature type="region of interest" description="Disordered" evidence="1">
    <location>
        <begin position="735"/>
        <end position="760"/>
    </location>
</feature>
<feature type="compositionally biased region" description="Low complexity" evidence="1">
    <location>
        <begin position="459"/>
        <end position="470"/>
    </location>
</feature>
<evidence type="ECO:0000256" key="1">
    <source>
        <dbReference type="SAM" id="MobiDB-lite"/>
    </source>
</evidence>
<feature type="region of interest" description="Disordered" evidence="1">
    <location>
        <begin position="353"/>
        <end position="372"/>
    </location>
</feature>
<organism evidence="2 3">
    <name type="scientific">Cinara cedri</name>
    <dbReference type="NCBI Taxonomy" id="506608"/>
    <lineage>
        <taxon>Eukaryota</taxon>
        <taxon>Metazoa</taxon>
        <taxon>Ecdysozoa</taxon>
        <taxon>Arthropoda</taxon>
        <taxon>Hexapoda</taxon>
        <taxon>Insecta</taxon>
        <taxon>Pterygota</taxon>
        <taxon>Neoptera</taxon>
        <taxon>Paraneoptera</taxon>
        <taxon>Hemiptera</taxon>
        <taxon>Sternorrhyncha</taxon>
        <taxon>Aphidomorpha</taxon>
        <taxon>Aphidoidea</taxon>
        <taxon>Aphididae</taxon>
        <taxon>Lachninae</taxon>
        <taxon>Cinara</taxon>
    </lineage>
</organism>
<feature type="region of interest" description="Disordered" evidence="1">
    <location>
        <begin position="107"/>
        <end position="148"/>
    </location>
</feature>
<dbReference type="AlphaFoldDB" id="A0A5E4M358"/>
<evidence type="ECO:0000313" key="2">
    <source>
        <dbReference type="EMBL" id="VVC25210.1"/>
    </source>
</evidence>
<feature type="compositionally biased region" description="Low complexity" evidence="1">
    <location>
        <begin position="511"/>
        <end position="522"/>
    </location>
</feature>
<feature type="region of interest" description="Disordered" evidence="1">
    <location>
        <begin position="789"/>
        <end position="827"/>
    </location>
</feature>
<feature type="compositionally biased region" description="Polar residues" evidence="1">
    <location>
        <begin position="358"/>
        <end position="371"/>
    </location>
</feature>
<feature type="compositionally biased region" description="Basic residues" evidence="1">
    <location>
        <begin position="523"/>
        <end position="534"/>
    </location>
</feature>
<keyword evidence="3" id="KW-1185">Reference proteome</keyword>
<gene>
    <name evidence="2" type="ORF">CINCED_3A013201</name>
</gene>
<feature type="region of interest" description="Disordered" evidence="1">
    <location>
        <begin position="616"/>
        <end position="662"/>
    </location>
</feature>
<dbReference type="EMBL" id="CABPRJ010000010">
    <property type="protein sequence ID" value="VVC25210.1"/>
    <property type="molecule type" value="Genomic_DNA"/>
</dbReference>
<sequence length="827" mass="89557">MEYQKLLRSSSRPSTSTPLTKAATYAGFTGPQNVRCRRRLVYDDDFGDGDQHLQHLDRHNNNNNSNNSTNAAINATTTSLVDELEQLRTDNFQLRLRVYNAERRVDRLSASRNGNPKKCNDSSSDSDTGTGSDSTTDDSGGGGGVRAGKTAVSYDDQAIAAAKAKATAEAAVRTIHDLLTVNKRLLALLAATVSAKAVAVSAGDKRRWQRLRNHIDNYDQDYVEEDEETRQDSNNDETDSSTTTDSETCMTRLSAKRATAASDKRQIPSSPPTPTPAPAHNEHPAADNDSPGSELACLRARCRRLERSLQQLVNTELWARNRQIGKLEQQRYVTQVADAAAQRERQQMMAASAVPPDQSCSKAAPTVTSPPVTKGILVKRSPVTGTKTPPTAEAATAAGTAAVITTPPPVLPDYSEVNFFFSCDEVDEEDESESNTLSSAEEDTNQSDDVEEDEPVRLVPAAVTAPSVTAGSPTVRPRKRQRRKGGAEPVTVLTTSSSTDSVPMTGGGGVTTTTTTTSPTLSRRTHRRRRRRRTSSGLGRFSMCCRCGGGVKNSPSAIGAGTADAQVQCSDPENGGAAKSNKTGNDQLVLLRRELDARRRENSRLYDMLLRLQRGRDRRKDDDDREGPKSPPSDPADADARDVTVDSNSDRADSPEPYRRATRAVRGRIADLLPPLLSSRSASVAPAVNAQRGSDELCLSGADGGAGEQQQQQQQLLLLSRLRERILAYERQELLGGGDNSRPSLSSSAAAASEVTDSEGAVRRMDRAALVNVALPRAVDRLRRALVPLMQQPDEPAPIDRVPQDSPLERRTLMQLSASGDDDDRRR</sequence>
<feature type="region of interest" description="Disordered" evidence="1">
    <location>
        <begin position="219"/>
        <end position="292"/>
    </location>
</feature>
<reference evidence="2 3" key="1">
    <citation type="submission" date="2019-08" db="EMBL/GenBank/DDBJ databases">
        <authorList>
            <person name="Alioto T."/>
            <person name="Alioto T."/>
            <person name="Gomez Garrido J."/>
        </authorList>
    </citation>
    <scope>NUCLEOTIDE SEQUENCE [LARGE SCALE GENOMIC DNA]</scope>
</reference>